<dbReference type="STRING" id="312017.Q24IK6"/>
<evidence type="ECO:0000256" key="1">
    <source>
        <dbReference type="SAM" id="MobiDB-lite"/>
    </source>
</evidence>
<evidence type="ECO:0000313" key="3">
    <source>
        <dbReference type="Proteomes" id="UP000009168"/>
    </source>
</evidence>
<organism evidence="2 3">
    <name type="scientific">Tetrahymena thermophila (strain SB210)</name>
    <dbReference type="NCBI Taxonomy" id="312017"/>
    <lineage>
        <taxon>Eukaryota</taxon>
        <taxon>Sar</taxon>
        <taxon>Alveolata</taxon>
        <taxon>Ciliophora</taxon>
        <taxon>Intramacronucleata</taxon>
        <taxon>Oligohymenophorea</taxon>
        <taxon>Hymenostomatida</taxon>
        <taxon>Tetrahymenina</taxon>
        <taxon>Tetrahymenidae</taxon>
        <taxon>Tetrahymena</taxon>
    </lineage>
</organism>
<gene>
    <name evidence="2" type="ORF">TTHERM_00919680</name>
</gene>
<protein>
    <submittedName>
        <fullName evidence="2">Uncharacterized protein</fullName>
    </submittedName>
</protein>
<dbReference type="GeneID" id="7840752"/>
<dbReference type="RefSeq" id="XP_001027861.3">
    <property type="nucleotide sequence ID" value="XM_001027861.3"/>
</dbReference>
<proteinExistence type="predicted"/>
<feature type="region of interest" description="Disordered" evidence="1">
    <location>
        <begin position="358"/>
        <end position="417"/>
    </location>
</feature>
<accession>Q24IK6</accession>
<feature type="compositionally biased region" description="Low complexity" evidence="1">
    <location>
        <begin position="537"/>
        <end position="553"/>
    </location>
</feature>
<keyword evidence="3" id="KW-1185">Reference proteome</keyword>
<feature type="region of interest" description="Disordered" evidence="1">
    <location>
        <begin position="522"/>
        <end position="553"/>
    </location>
</feature>
<dbReference type="KEGG" id="tet:TTHERM_00919680"/>
<dbReference type="EMBL" id="GG662213">
    <property type="protein sequence ID" value="EAS07619.3"/>
    <property type="molecule type" value="Genomic_DNA"/>
</dbReference>
<reference evidence="3" key="1">
    <citation type="journal article" date="2006" name="PLoS Biol.">
        <title>Macronuclear genome sequence of the ciliate Tetrahymena thermophila, a model eukaryote.</title>
        <authorList>
            <person name="Eisen J.A."/>
            <person name="Coyne R.S."/>
            <person name="Wu M."/>
            <person name="Wu D."/>
            <person name="Thiagarajan M."/>
            <person name="Wortman J.R."/>
            <person name="Badger J.H."/>
            <person name="Ren Q."/>
            <person name="Amedeo P."/>
            <person name="Jones K.M."/>
            <person name="Tallon L.J."/>
            <person name="Delcher A.L."/>
            <person name="Salzberg S.L."/>
            <person name="Silva J.C."/>
            <person name="Haas B.J."/>
            <person name="Majoros W.H."/>
            <person name="Farzad M."/>
            <person name="Carlton J.M."/>
            <person name="Smith R.K. Jr."/>
            <person name="Garg J."/>
            <person name="Pearlman R.E."/>
            <person name="Karrer K.M."/>
            <person name="Sun L."/>
            <person name="Manning G."/>
            <person name="Elde N.C."/>
            <person name="Turkewitz A.P."/>
            <person name="Asai D.J."/>
            <person name="Wilkes D.E."/>
            <person name="Wang Y."/>
            <person name="Cai H."/>
            <person name="Collins K."/>
            <person name="Stewart B.A."/>
            <person name="Lee S.R."/>
            <person name="Wilamowska K."/>
            <person name="Weinberg Z."/>
            <person name="Ruzzo W.L."/>
            <person name="Wloga D."/>
            <person name="Gaertig J."/>
            <person name="Frankel J."/>
            <person name="Tsao C.-C."/>
            <person name="Gorovsky M.A."/>
            <person name="Keeling P.J."/>
            <person name="Waller R.F."/>
            <person name="Patron N.J."/>
            <person name="Cherry J.M."/>
            <person name="Stover N.A."/>
            <person name="Krieger C.J."/>
            <person name="del Toro C."/>
            <person name="Ryder H.F."/>
            <person name="Williamson S.C."/>
            <person name="Barbeau R.A."/>
            <person name="Hamilton E.P."/>
            <person name="Orias E."/>
        </authorList>
    </citation>
    <scope>NUCLEOTIDE SEQUENCE [LARGE SCALE GENOMIC DNA]</scope>
    <source>
        <strain evidence="3">SB210</strain>
    </source>
</reference>
<feature type="compositionally biased region" description="Polar residues" evidence="1">
    <location>
        <begin position="523"/>
        <end position="533"/>
    </location>
</feature>
<sequence>MLKQITIKKELNRQCLDEVIKSYGENQYLYVIGIFYQQRASTEFIFNQIFGYDFSQEIDQQEKAVFAYKSDKDQYSNLIFLFSNFQFIDQDFNYVEEFIFECSDVLINLDFTMQDSYQSLESYISKNLKERENPYVKKEINYIYPLDQDIKELDKKDNIDEQENQLIYQVNRNKGNVIQRCLKQQESKDIQESLVLKIQELEKYQMIPIPIQKINTLFSIIWDNLLLNQNKNSLFQLKQIIVGSHYEEQWDMLVKEMQQWSKQLHIQCMEGMIHDFNIQKEEYRKISEKWKVSSVFLKGFLQVLDENYVKEQINQEIQKQIFKLFNFQLNYIKSNLNEIFQKKLTEIQNQEKQQLLQKQIQQSNQKPQQKPETQQTEQQPNQNQQIDLSQSQSSPQFKFQQSQQQRESLSNSNPNQSINISKFASQKVSSDLNFSQIEFSNNENNEIQQKINDISFSQDLIGLQRQNSNKSSVDLHNQTFGLLDVSIVEEPIGQIKQIKEKSSEQDSEDELDQKLILKRVGSETYQSNDQTEANKLESSTEVNQNNSNQSNENIKSEALNSPAQIKAFNTGIQNQSQTQLLFSKQKNFKGSGQYFQIEKSQKIPNKLAYSQSPNIKQKSIERGRNSIRQNQSSSSEIQEYKLFEILEKTKNQVKIEIKTKMFDTLDQKSKEELGQITEYEQIEIQIIELITTVLEKRASLEVQDFVKQKIITRLKTDISDLFTNKDQDFWVKFKGIKNKIIDDQEKKIYEYLKDNFKLPKNNSNELIKKSKEVCLKEVKKLMKAKIEEITSDFVEELQANDKKIQDKQSINFIYDKYEDFVIAFKDGLENDNDSKEEDLINQCNKILIELQAMKENYKNIVKFKYNTLRLQLQKLMFKKEKLITSIQAFTKINQLTLTLLIVFSILSVFENVPLASSVGIILISHILYTIYKLK</sequence>
<dbReference type="AlphaFoldDB" id="Q24IK6"/>
<dbReference type="InParanoid" id="Q24IK6"/>
<name>Q24IK6_TETTS</name>
<evidence type="ECO:0000313" key="2">
    <source>
        <dbReference type="EMBL" id="EAS07619.3"/>
    </source>
</evidence>
<dbReference type="Proteomes" id="UP000009168">
    <property type="component" value="Unassembled WGS sequence"/>
</dbReference>
<dbReference type="HOGENOM" id="CLU_337876_0_0_1"/>